<dbReference type="RefSeq" id="WP_232571275.1">
    <property type="nucleotide sequence ID" value="NZ_CP089466.1"/>
</dbReference>
<gene>
    <name evidence="2" type="ORF">ACFOKC_07665</name>
</gene>
<proteinExistence type="predicted"/>
<sequence>MARGYAPVAVVLLLAVTVVAAASVLTILPSVTERPPADQRGVAVDATADGRVTLTLVAGPELDVRDVDVAISVDGAALDHQPPVPFFSATGFVSGPTGPFNVADDPTWRVGESASVRIAGTNAPTVEAGDAVEVRLVVRGTVVATARTEVTEGTA</sequence>
<dbReference type="InterPro" id="IPR012859">
    <property type="entry name" value="Pilin_N_archaeal"/>
</dbReference>
<dbReference type="EMBL" id="JBHRWN010000002">
    <property type="protein sequence ID" value="MFC3477600.1"/>
    <property type="molecule type" value="Genomic_DNA"/>
</dbReference>
<dbReference type="Pfam" id="PF07790">
    <property type="entry name" value="Pilin_N"/>
    <property type="match status" value="1"/>
</dbReference>
<protein>
    <submittedName>
        <fullName evidence="2">Type IV pilin</fullName>
    </submittedName>
</protein>
<reference evidence="2 3" key="1">
    <citation type="journal article" date="2019" name="Int. J. Syst. Evol. Microbiol.">
        <title>The Global Catalogue of Microorganisms (GCM) 10K type strain sequencing project: providing services to taxonomists for standard genome sequencing and annotation.</title>
        <authorList>
            <consortium name="The Broad Institute Genomics Platform"/>
            <consortium name="The Broad Institute Genome Sequencing Center for Infectious Disease"/>
            <person name="Wu L."/>
            <person name="Ma J."/>
        </authorList>
    </citation>
    <scope>NUCLEOTIDE SEQUENCE [LARGE SCALE GENOMIC DNA]</scope>
    <source>
        <strain evidence="2 3">CGMCC 1.12562</strain>
    </source>
</reference>
<evidence type="ECO:0000313" key="2">
    <source>
        <dbReference type="EMBL" id="MFC3477600.1"/>
    </source>
</evidence>
<comment type="caution">
    <text evidence="2">The sequence shown here is derived from an EMBL/GenBank/DDBJ whole genome shotgun (WGS) entry which is preliminary data.</text>
</comment>
<feature type="domain" description="Archaeal Type IV pilin N-terminal" evidence="1">
    <location>
        <begin position="8"/>
        <end position="74"/>
    </location>
</feature>
<keyword evidence="3" id="KW-1185">Reference proteome</keyword>
<accession>A0ABD5NE38</accession>
<evidence type="ECO:0000259" key="1">
    <source>
        <dbReference type="Pfam" id="PF07790"/>
    </source>
</evidence>
<evidence type="ECO:0000313" key="3">
    <source>
        <dbReference type="Proteomes" id="UP001595660"/>
    </source>
</evidence>
<dbReference type="GeneID" id="69116469"/>
<organism evidence="2 3">
    <name type="scientific">Halobacterium litoreum</name>
    <dbReference type="NCBI Taxonomy" id="2039234"/>
    <lineage>
        <taxon>Archaea</taxon>
        <taxon>Methanobacteriati</taxon>
        <taxon>Methanobacteriota</taxon>
        <taxon>Stenosarchaea group</taxon>
        <taxon>Halobacteria</taxon>
        <taxon>Halobacteriales</taxon>
        <taxon>Halobacteriaceae</taxon>
        <taxon>Halobacterium</taxon>
    </lineage>
</organism>
<dbReference type="Proteomes" id="UP001595660">
    <property type="component" value="Unassembled WGS sequence"/>
</dbReference>
<dbReference type="AlphaFoldDB" id="A0ABD5NE38"/>
<name>A0ABD5NE38_9EURY</name>